<geneLocation type="plasmid" evidence="1 2">
    <name>pAA-EA11</name>
</geneLocation>
<protein>
    <submittedName>
        <fullName evidence="1">Uncharacterized protein</fullName>
    </submittedName>
</protein>
<organism evidence="1 2">
    <name type="scientific">Escherichia coli O104:H4 (strain 2011C-3493)</name>
    <dbReference type="NCBI Taxonomy" id="1133852"/>
    <lineage>
        <taxon>Bacteria</taxon>
        <taxon>Pseudomonadati</taxon>
        <taxon>Pseudomonadota</taxon>
        <taxon>Gammaproteobacteria</taxon>
        <taxon>Enterobacterales</taxon>
        <taxon>Enterobacteriaceae</taxon>
        <taxon>Escherichia</taxon>
    </lineage>
</organism>
<sequence>MMSLWDALRMNMMISYQELVRTFLRTAINYCYNNIYFLFYFVLACKNLEKGGV</sequence>
<keyword evidence="1" id="KW-0614">Plasmid</keyword>
<dbReference type="Proteomes" id="UP000006167">
    <property type="component" value="Plasmid pAA-EA11"/>
</dbReference>
<evidence type="ECO:0000313" key="1">
    <source>
        <dbReference type="EMBL" id="AFS77013.1"/>
    </source>
</evidence>
<proteinExistence type="predicted"/>
<reference evidence="1 2" key="1">
    <citation type="journal article" date="2012" name="PLoS ONE">
        <title>Genomic comparison of Escherichia coli O104:H4 isolates from 2009 and 2011 reveals plasmid, and prophage heterogeneity, including Shiga toxin encoding phage stx2.</title>
        <authorList>
            <consortium name="Threat Characterization Consortium"/>
            <person name="Ahmed S.A."/>
            <person name="Awosika J."/>
            <person name="Baldwin C."/>
            <person name="Bishop-Lilly K.A."/>
            <person name="Biswas B."/>
            <person name="Broomall S."/>
            <person name="Chain P.S."/>
            <person name="Chertkov O."/>
            <person name="Chokoshvili O."/>
            <person name="Coyne S."/>
            <person name="Davenport K."/>
            <person name="Detter J.C."/>
            <person name="Dorman W."/>
            <person name="Erkkila T.H."/>
            <person name="Folster J.P."/>
            <person name="Frey K.G."/>
            <person name="George M."/>
            <person name="Gleasner C."/>
            <person name="Henry M."/>
            <person name="Hill K.K."/>
            <person name="Hubbard K."/>
            <person name="Insalaco J."/>
            <person name="Johnson S."/>
            <person name="Kitzmiller A."/>
            <person name="Krepps M."/>
            <person name="Lo C.C."/>
            <person name="Luu T."/>
            <person name="McNew L.A."/>
            <person name="Minogue T."/>
            <person name="Munk C.A."/>
            <person name="Osborne B."/>
            <person name="Patel M."/>
            <person name="Reitenga K.G."/>
            <person name="Rosenzweig C.N."/>
            <person name="Shea A."/>
            <person name="Shen X."/>
            <person name="Strockbine N."/>
            <person name="Tarr C."/>
            <person name="Teshima H."/>
            <person name="van Gieson E."/>
            <person name="Verratti K."/>
            <person name="Wolcott M."/>
            <person name="Xie G."/>
            <person name="Sozhamannan S."/>
            <person name="Gibbons H.S."/>
        </authorList>
    </citation>
    <scope>NUCLEOTIDE SEQUENCE [LARGE SCALE GENOMIC DNA]</scope>
    <source>
        <strain evidence="1 2">2011C-3493</strain>
        <plasmid evidence="2">Plasmid pAA-EA11</plasmid>
    </source>
</reference>
<accession>A0A0E0Y6E1</accession>
<dbReference type="EMBL" id="CP003291">
    <property type="protein sequence ID" value="AFS77013.1"/>
    <property type="molecule type" value="Genomic_DNA"/>
</dbReference>
<gene>
    <name evidence="1" type="ordered locus">O3K_26117</name>
</gene>
<dbReference type="KEGG" id="esl:O3K_26117"/>
<evidence type="ECO:0000313" key="2">
    <source>
        <dbReference type="Proteomes" id="UP000006167"/>
    </source>
</evidence>
<dbReference type="HOGENOM" id="CLU_3061026_0_0_6"/>
<dbReference type="AlphaFoldDB" id="A0A0E0Y6E1"/>
<name>A0A0E0Y6E1_ECO1C</name>